<sequence length="267" mass="30484">MCEEVLTDQLWERLEPLLPVHPRRFRHPGRKRADGCAALEGILYVIRTGIGWNRLPTALFGASGATCWRRLTEWQEAGVWQQLHERLLAELRAAGLLDLSAALVDSTHLRALKRGDHTGPSPVDRRKLGSKHHLITDARGTPLPVTLTGGHRNDVTQLVPLIDAIPPIRGVVGKPRRRPRRLYADRGYDHDKYRRLVRDRGITPVITRRGTEHGSGLGTIRWPVERTFAWLKNFRRLRIRTERRADVHQAILNLACSMICLRKLILN</sequence>
<dbReference type="GO" id="GO:0004803">
    <property type="term" value="F:transposase activity"/>
    <property type="evidence" value="ECO:0007669"/>
    <property type="project" value="InterPro"/>
</dbReference>
<evidence type="ECO:0000259" key="1">
    <source>
        <dbReference type="Pfam" id="PF01609"/>
    </source>
</evidence>
<dbReference type="Proteomes" id="UP000215199">
    <property type="component" value="Unassembled WGS sequence"/>
</dbReference>
<organism evidence="3 4">
    <name type="scientific">Amycolatopsis vastitatis</name>
    <dbReference type="NCBI Taxonomy" id="1905142"/>
    <lineage>
        <taxon>Bacteria</taxon>
        <taxon>Bacillati</taxon>
        <taxon>Actinomycetota</taxon>
        <taxon>Actinomycetes</taxon>
        <taxon>Pseudonocardiales</taxon>
        <taxon>Pseudonocardiaceae</taxon>
        <taxon>Amycolatopsis</taxon>
    </lineage>
</organism>
<keyword evidence="4" id="KW-1185">Reference proteome</keyword>
<comment type="caution">
    <text evidence="3">The sequence shown here is derived from an EMBL/GenBank/DDBJ whole genome shotgun (WGS) entry which is preliminary data.</text>
</comment>
<dbReference type="GO" id="GO:0006313">
    <property type="term" value="P:DNA transposition"/>
    <property type="evidence" value="ECO:0007669"/>
    <property type="project" value="InterPro"/>
</dbReference>
<feature type="domain" description="Insertion element IS402-like" evidence="2">
    <location>
        <begin position="6"/>
        <end position="84"/>
    </location>
</feature>
<dbReference type="Pfam" id="PF13340">
    <property type="entry name" value="DUF4096"/>
    <property type="match status" value="1"/>
</dbReference>
<dbReference type="InterPro" id="IPR025161">
    <property type="entry name" value="IS402-like_dom"/>
</dbReference>
<dbReference type="Pfam" id="PF01609">
    <property type="entry name" value="DDE_Tnp_1"/>
    <property type="match status" value="1"/>
</dbReference>
<evidence type="ECO:0000313" key="3">
    <source>
        <dbReference type="EMBL" id="OXM61955.1"/>
    </source>
</evidence>
<dbReference type="InterPro" id="IPR002559">
    <property type="entry name" value="Transposase_11"/>
</dbReference>
<evidence type="ECO:0000259" key="2">
    <source>
        <dbReference type="Pfam" id="PF13340"/>
    </source>
</evidence>
<dbReference type="PANTHER" id="PTHR30007:SF1">
    <property type="entry name" value="BLR1914 PROTEIN"/>
    <property type="match status" value="1"/>
</dbReference>
<dbReference type="PANTHER" id="PTHR30007">
    <property type="entry name" value="PHP DOMAIN PROTEIN"/>
    <property type="match status" value="1"/>
</dbReference>
<accession>A0A229SS86</accession>
<gene>
    <name evidence="3" type="ORF">CF165_37045</name>
</gene>
<evidence type="ECO:0000313" key="4">
    <source>
        <dbReference type="Proteomes" id="UP000215199"/>
    </source>
</evidence>
<protein>
    <submittedName>
        <fullName evidence="3">IS5/IS1182 family transposase</fullName>
    </submittedName>
</protein>
<dbReference type="NCBIfam" id="NF033580">
    <property type="entry name" value="transpos_IS5_3"/>
    <property type="match status" value="1"/>
</dbReference>
<proteinExistence type="predicted"/>
<reference evidence="4" key="1">
    <citation type="submission" date="2017-07" db="EMBL/GenBank/DDBJ databases">
        <title>Comparative genome mining reveals phylogenetic distribution patterns of secondary metabolites in Amycolatopsis.</title>
        <authorList>
            <person name="Adamek M."/>
            <person name="Alanjary M."/>
            <person name="Sales-Ortells H."/>
            <person name="Goodfellow M."/>
            <person name="Bull A.T."/>
            <person name="Kalinowski J."/>
            <person name="Ziemert N."/>
        </authorList>
    </citation>
    <scope>NUCLEOTIDE SEQUENCE [LARGE SCALE GENOMIC DNA]</scope>
    <source>
        <strain evidence="4">H5</strain>
    </source>
</reference>
<dbReference type="GO" id="GO:0003677">
    <property type="term" value="F:DNA binding"/>
    <property type="evidence" value="ECO:0007669"/>
    <property type="project" value="InterPro"/>
</dbReference>
<name>A0A229SS86_9PSEU</name>
<dbReference type="AlphaFoldDB" id="A0A229SS86"/>
<dbReference type="EMBL" id="NMUL01000043">
    <property type="protein sequence ID" value="OXM61955.1"/>
    <property type="molecule type" value="Genomic_DNA"/>
</dbReference>
<feature type="domain" description="Transposase IS4-like" evidence="1">
    <location>
        <begin position="100"/>
        <end position="258"/>
    </location>
</feature>